<feature type="domain" description="L,D-TPase catalytic" evidence="8">
    <location>
        <begin position="256"/>
        <end position="383"/>
    </location>
</feature>
<dbReference type="STRING" id="37927.SA2016_1450"/>
<dbReference type="GO" id="GO:0071972">
    <property type="term" value="F:peptidoglycan L,D-transpeptidase activity"/>
    <property type="evidence" value="ECO:0007669"/>
    <property type="project" value="TreeGrafter"/>
</dbReference>
<dbReference type="CDD" id="cd13432">
    <property type="entry name" value="LDT_IgD_like_2"/>
    <property type="match status" value="1"/>
</dbReference>
<evidence type="ECO:0000256" key="3">
    <source>
        <dbReference type="ARBA" id="ARBA00022960"/>
    </source>
</evidence>
<dbReference type="Proteomes" id="UP000070134">
    <property type="component" value="Chromosome"/>
</dbReference>
<proteinExistence type="predicted"/>
<accession>A0A126ZY92</accession>
<dbReference type="PROSITE" id="PS52029">
    <property type="entry name" value="LD_TPASE"/>
    <property type="match status" value="1"/>
</dbReference>
<dbReference type="GO" id="GO:0018104">
    <property type="term" value="P:peptidoglycan-protein cross-linking"/>
    <property type="evidence" value="ECO:0007669"/>
    <property type="project" value="TreeGrafter"/>
</dbReference>
<dbReference type="GO" id="GO:0071555">
    <property type="term" value="P:cell wall organization"/>
    <property type="evidence" value="ECO:0007669"/>
    <property type="project" value="UniProtKB-UniRule"/>
</dbReference>
<organism evidence="9 10">
    <name type="scientific">Sinomonas atrocyanea</name>
    <dbReference type="NCBI Taxonomy" id="37927"/>
    <lineage>
        <taxon>Bacteria</taxon>
        <taxon>Bacillati</taxon>
        <taxon>Actinomycetota</taxon>
        <taxon>Actinomycetes</taxon>
        <taxon>Micrococcales</taxon>
        <taxon>Micrococcaceae</taxon>
        <taxon>Sinomonas</taxon>
    </lineage>
</organism>
<evidence type="ECO:0000313" key="10">
    <source>
        <dbReference type="Proteomes" id="UP000070134"/>
    </source>
</evidence>
<name>A0A126ZY92_9MICC</name>
<keyword evidence="10" id="KW-1185">Reference proteome</keyword>
<evidence type="ECO:0000256" key="5">
    <source>
        <dbReference type="ARBA" id="ARBA00023315"/>
    </source>
</evidence>
<dbReference type="OrthoDB" id="5242354at2"/>
<dbReference type="KEGG" id="satk:SA2016_1450"/>
<keyword evidence="3 7" id="KW-0133">Cell shape</keyword>
<sequence>MSERKRLARGAKIAILAAVLVLAGIGGVFAAVGPLQAAPITSEQASPVRSQPGSAFPVVKQATAATVPAQGAKEVNPAAPVTVTVANGTLDNVSLRSASGDDVDGALSSSRAGWTSKSQLAFDTTYTLSYTTIDAAGRTESATTTFATVATKNEADAAMYPLDGMSVGVAQPIQLTFSEPVKNKKAVEKAITITSTSGQPGAFHWYSDTMVRYRPETFWAAHSTITVKMDLFGVDLGNGQIGNFSKTNTVHIGDKRTAVADATAHTFTAYINDKPVHTWPATLGDTRFPSARGYLVLMEKQRKAHFVAASIGLKPGDPANYGELDVEYATRLTPSGEFIHQATDTALPYLGQINVSHGCIGLGPDGASWVFNNMTTGDVVQIINTQGDYANFDDGFGDWNIPWAQYANS</sequence>
<evidence type="ECO:0000256" key="7">
    <source>
        <dbReference type="PROSITE-ProRule" id="PRU01373"/>
    </source>
</evidence>
<dbReference type="UniPathway" id="UPA00219"/>
<dbReference type="InterPro" id="IPR038063">
    <property type="entry name" value="Transpep_catalytic_dom"/>
</dbReference>
<evidence type="ECO:0000256" key="2">
    <source>
        <dbReference type="ARBA" id="ARBA00022679"/>
    </source>
</evidence>
<dbReference type="SUPFAM" id="SSF141523">
    <property type="entry name" value="L,D-transpeptidase catalytic domain-like"/>
    <property type="match status" value="1"/>
</dbReference>
<evidence type="ECO:0000259" key="8">
    <source>
        <dbReference type="PROSITE" id="PS52029"/>
    </source>
</evidence>
<dbReference type="Pfam" id="PF17964">
    <property type="entry name" value="Big_10"/>
    <property type="match status" value="1"/>
</dbReference>
<dbReference type="InterPro" id="IPR050979">
    <property type="entry name" value="LD-transpeptidase"/>
</dbReference>
<evidence type="ECO:0000256" key="1">
    <source>
        <dbReference type="ARBA" id="ARBA00004752"/>
    </source>
</evidence>
<dbReference type="RefSeq" id="WP_066496945.1">
    <property type="nucleotide sequence ID" value="NZ_BJMO01000075.1"/>
</dbReference>
<dbReference type="GO" id="GO:0008360">
    <property type="term" value="P:regulation of cell shape"/>
    <property type="evidence" value="ECO:0007669"/>
    <property type="project" value="UniProtKB-UniRule"/>
</dbReference>
<feature type="active site" description="Nucleophile" evidence="7">
    <location>
        <position position="359"/>
    </location>
</feature>
<evidence type="ECO:0000313" key="9">
    <source>
        <dbReference type="EMBL" id="AMM32129.1"/>
    </source>
</evidence>
<dbReference type="PANTHER" id="PTHR30582">
    <property type="entry name" value="L,D-TRANSPEPTIDASE"/>
    <property type="match status" value="1"/>
</dbReference>
<dbReference type="EMBL" id="CP014518">
    <property type="protein sequence ID" value="AMM32129.1"/>
    <property type="molecule type" value="Genomic_DNA"/>
</dbReference>
<dbReference type="InterPro" id="IPR041280">
    <property type="entry name" value="Big_10"/>
</dbReference>
<evidence type="ECO:0000256" key="6">
    <source>
        <dbReference type="ARBA" id="ARBA00023316"/>
    </source>
</evidence>
<comment type="pathway">
    <text evidence="1 7">Cell wall biogenesis; peptidoglycan biosynthesis.</text>
</comment>
<dbReference type="Gene3D" id="2.60.40.3710">
    <property type="match status" value="1"/>
</dbReference>
<dbReference type="Gene3D" id="2.40.440.10">
    <property type="entry name" value="L,D-transpeptidase catalytic domain-like"/>
    <property type="match status" value="1"/>
</dbReference>
<protein>
    <recommendedName>
        <fullName evidence="8">L,D-TPase catalytic domain-containing protein</fullName>
    </recommendedName>
</protein>
<keyword evidence="2" id="KW-0808">Transferase</keyword>
<gene>
    <name evidence="9" type="ORF">SA2016_1450</name>
</gene>
<dbReference type="AlphaFoldDB" id="A0A126ZY92"/>
<evidence type="ECO:0000256" key="4">
    <source>
        <dbReference type="ARBA" id="ARBA00022984"/>
    </source>
</evidence>
<keyword evidence="4 7" id="KW-0573">Peptidoglycan synthesis</keyword>
<dbReference type="GO" id="GO:0005576">
    <property type="term" value="C:extracellular region"/>
    <property type="evidence" value="ECO:0007669"/>
    <property type="project" value="TreeGrafter"/>
</dbReference>
<dbReference type="CDD" id="cd16913">
    <property type="entry name" value="YkuD_like"/>
    <property type="match status" value="1"/>
</dbReference>
<dbReference type="InterPro" id="IPR005490">
    <property type="entry name" value="LD_TPept_cat_dom"/>
</dbReference>
<dbReference type="PANTHER" id="PTHR30582:SF2">
    <property type="entry name" value="L,D-TRANSPEPTIDASE YCIB-RELATED"/>
    <property type="match status" value="1"/>
</dbReference>
<reference evidence="9 10" key="1">
    <citation type="submission" date="2016-02" db="EMBL/GenBank/DDBJ databases">
        <title>Complete genome of Sinomonas atrocyanea KCTC 3377.</title>
        <authorList>
            <person name="Kim K.M."/>
        </authorList>
    </citation>
    <scope>NUCLEOTIDE SEQUENCE [LARGE SCALE GENOMIC DNA]</scope>
    <source>
        <strain evidence="9 10">KCTC 3377</strain>
    </source>
</reference>
<dbReference type="Pfam" id="PF03734">
    <property type="entry name" value="YkuD"/>
    <property type="match status" value="1"/>
</dbReference>
<dbReference type="GO" id="GO:0016746">
    <property type="term" value="F:acyltransferase activity"/>
    <property type="evidence" value="ECO:0007669"/>
    <property type="project" value="UniProtKB-KW"/>
</dbReference>
<keyword evidence="6 7" id="KW-0961">Cell wall biogenesis/degradation</keyword>
<feature type="active site" description="Proton donor/acceptor" evidence="7">
    <location>
        <position position="340"/>
    </location>
</feature>
<keyword evidence="5" id="KW-0012">Acyltransferase</keyword>
<dbReference type="Gene3D" id="2.60.40.3780">
    <property type="match status" value="1"/>
</dbReference>
<dbReference type="PATRIC" id="fig|37927.3.peg.1499"/>